<dbReference type="PANTHER" id="PTHR45724">
    <property type="entry name" value="AQUAPORIN NIP2-1"/>
    <property type="match status" value="1"/>
</dbReference>
<gene>
    <name evidence="8" type="primary">aqpZ</name>
    <name evidence="8" type="ORF">NIG5292_00274</name>
</gene>
<dbReference type="Pfam" id="PF00230">
    <property type="entry name" value="MIP"/>
    <property type="match status" value="1"/>
</dbReference>
<organism evidence="8 9">
    <name type="scientific">Nereida ignava</name>
    <dbReference type="NCBI Taxonomy" id="282199"/>
    <lineage>
        <taxon>Bacteria</taxon>
        <taxon>Pseudomonadati</taxon>
        <taxon>Pseudomonadota</taxon>
        <taxon>Alphaproteobacteria</taxon>
        <taxon>Rhodobacterales</taxon>
        <taxon>Roseobacteraceae</taxon>
        <taxon>Nereida</taxon>
    </lineage>
</organism>
<keyword evidence="3 6" id="KW-0812">Transmembrane</keyword>
<evidence type="ECO:0000313" key="9">
    <source>
        <dbReference type="Proteomes" id="UP000048949"/>
    </source>
</evidence>
<dbReference type="EMBL" id="CVQV01000002">
    <property type="protein sequence ID" value="CRK74247.1"/>
    <property type="molecule type" value="Genomic_DNA"/>
</dbReference>
<proteinExistence type="inferred from homology"/>
<feature type="transmembrane region" description="Helical" evidence="7">
    <location>
        <begin position="46"/>
        <end position="68"/>
    </location>
</feature>
<dbReference type="OrthoDB" id="9807293at2"/>
<keyword evidence="2 6" id="KW-0813">Transport</keyword>
<keyword evidence="5 7" id="KW-0472">Membrane</keyword>
<dbReference type="STRING" id="282199.GCA_001049735_00274"/>
<dbReference type="PANTHER" id="PTHR45724:SF13">
    <property type="entry name" value="AQUAPORIN NIP1-1-RELATED"/>
    <property type="match status" value="1"/>
</dbReference>
<reference evidence="8 9" key="1">
    <citation type="submission" date="2015-04" db="EMBL/GenBank/DDBJ databases">
        <authorList>
            <person name="Syromyatnikov M.Y."/>
            <person name="Popov V.N."/>
        </authorList>
    </citation>
    <scope>NUCLEOTIDE SEQUENCE [LARGE SCALE GENOMIC DNA]</scope>
    <source>
        <strain evidence="8 9">CECT 5292</strain>
    </source>
</reference>
<dbReference type="GO" id="GO:0016020">
    <property type="term" value="C:membrane"/>
    <property type="evidence" value="ECO:0007669"/>
    <property type="project" value="UniProtKB-SubCell"/>
</dbReference>
<keyword evidence="4 7" id="KW-1133">Transmembrane helix</keyword>
<dbReference type="AlphaFoldDB" id="A0A0U1NHP2"/>
<evidence type="ECO:0000256" key="5">
    <source>
        <dbReference type="ARBA" id="ARBA00023136"/>
    </source>
</evidence>
<feature type="transmembrane region" description="Helical" evidence="7">
    <location>
        <begin position="12"/>
        <end position="34"/>
    </location>
</feature>
<name>A0A0U1NHP2_9RHOB</name>
<dbReference type="InterPro" id="IPR000425">
    <property type="entry name" value="MIP"/>
</dbReference>
<evidence type="ECO:0000313" key="8">
    <source>
        <dbReference type="EMBL" id="CRK74247.1"/>
    </source>
</evidence>
<keyword evidence="9" id="KW-1185">Reference proteome</keyword>
<comment type="subcellular location">
    <subcellularLocation>
        <location evidence="1">Membrane</location>
        <topology evidence="1">Multi-pass membrane protein</topology>
    </subcellularLocation>
</comment>
<dbReference type="PROSITE" id="PS00221">
    <property type="entry name" value="MIP"/>
    <property type="match status" value="1"/>
</dbReference>
<dbReference type="InterPro" id="IPR034294">
    <property type="entry name" value="Aquaporin_transptr"/>
</dbReference>
<evidence type="ECO:0000256" key="2">
    <source>
        <dbReference type="ARBA" id="ARBA00022448"/>
    </source>
</evidence>
<sequence>MHTLTESDLWRKLCAEALGTAFLLIGVVGSGIMAETLSNGSVALALLANAIATGCILYVIITVLGPISGAHFNPAVTLAFYVRKEISRTVALGFALMQIVGAIVGVWLTHLMFELPVFQLAGTALTGVSQWVSEGVATFGLLFVIFGGLRSKPEAVPTLVALYITGAYWFTSSTSFANPAVTIARGLSDTFAGIAPSGVPAFILVQLVTVVISIPLLAKLFSK</sequence>
<evidence type="ECO:0000256" key="6">
    <source>
        <dbReference type="RuleBase" id="RU000477"/>
    </source>
</evidence>
<accession>A0A0U1NHP2</accession>
<evidence type="ECO:0000256" key="1">
    <source>
        <dbReference type="ARBA" id="ARBA00004141"/>
    </source>
</evidence>
<feature type="transmembrane region" description="Helical" evidence="7">
    <location>
        <begin position="128"/>
        <end position="149"/>
    </location>
</feature>
<dbReference type="PRINTS" id="PR00783">
    <property type="entry name" value="MINTRINSICP"/>
</dbReference>
<feature type="transmembrane region" description="Helical" evidence="7">
    <location>
        <begin position="197"/>
        <end position="218"/>
    </location>
</feature>
<evidence type="ECO:0000256" key="4">
    <source>
        <dbReference type="ARBA" id="ARBA00022989"/>
    </source>
</evidence>
<dbReference type="Proteomes" id="UP000048949">
    <property type="component" value="Unassembled WGS sequence"/>
</dbReference>
<dbReference type="InterPro" id="IPR023271">
    <property type="entry name" value="Aquaporin-like"/>
</dbReference>
<feature type="transmembrane region" description="Helical" evidence="7">
    <location>
        <begin position="89"/>
        <end position="108"/>
    </location>
</feature>
<dbReference type="InterPro" id="IPR022357">
    <property type="entry name" value="MIP_CS"/>
</dbReference>
<dbReference type="Gene3D" id="1.20.1080.10">
    <property type="entry name" value="Glycerol uptake facilitator protein"/>
    <property type="match status" value="1"/>
</dbReference>
<dbReference type="RefSeq" id="WP_048597536.1">
    <property type="nucleotide sequence ID" value="NZ_CBFHGK010000009.1"/>
</dbReference>
<dbReference type="SUPFAM" id="SSF81338">
    <property type="entry name" value="Aquaporin-like"/>
    <property type="match status" value="1"/>
</dbReference>
<feature type="transmembrane region" description="Helical" evidence="7">
    <location>
        <begin position="156"/>
        <end position="177"/>
    </location>
</feature>
<dbReference type="GO" id="GO:0015267">
    <property type="term" value="F:channel activity"/>
    <property type="evidence" value="ECO:0007669"/>
    <property type="project" value="InterPro"/>
</dbReference>
<comment type="similarity">
    <text evidence="6">Belongs to the MIP/aquaporin (TC 1.A.8) family.</text>
</comment>
<evidence type="ECO:0000256" key="7">
    <source>
        <dbReference type="SAM" id="Phobius"/>
    </source>
</evidence>
<evidence type="ECO:0000256" key="3">
    <source>
        <dbReference type="ARBA" id="ARBA00022692"/>
    </source>
</evidence>
<protein>
    <submittedName>
        <fullName evidence="8">Bacterial nodulin-like intrinsic protein</fullName>
    </submittedName>
</protein>